<evidence type="ECO:0000256" key="1">
    <source>
        <dbReference type="ARBA" id="ARBA00004123"/>
    </source>
</evidence>
<dbReference type="InParanoid" id="H2YK49"/>
<evidence type="ECO:0000256" key="2">
    <source>
        <dbReference type="ARBA" id="ARBA00005816"/>
    </source>
</evidence>
<dbReference type="InterPro" id="IPR028009">
    <property type="entry name" value="ESCO_Acetyltransf_dom"/>
</dbReference>
<protein>
    <recommendedName>
        <fullName evidence="15">N-acetyltransferase domain-containing protein</fullName>
    </recommendedName>
</protein>
<dbReference type="Ensembl" id="ENSCSAVT00000005776.1">
    <property type="protein sequence ID" value="ENSCSAVP00000005701.1"/>
    <property type="gene ID" value="ENSCSAVG00000003390.1"/>
</dbReference>
<keyword evidence="9" id="KW-0012">Acyltransferase</keyword>
<dbReference type="GO" id="GO:0008270">
    <property type="term" value="F:zinc ion binding"/>
    <property type="evidence" value="ECO:0007669"/>
    <property type="project" value="UniProtKB-KW"/>
</dbReference>
<evidence type="ECO:0000256" key="10">
    <source>
        <dbReference type="ARBA" id="ARBA00047902"/>
    </source>
</evidence>
<dbReference type="eggNOG" id="KOG3014">
    <property type="taxonomic scope" value="Eukaryota"/>
</dbReference>
<evidence type="ECO:0000256" key="5">
    <source>
        <dbReference type="ARBA" id="ARBA00022771"/>
    </source>
</evidence>
<evidence type="ECO:0000256" key="9">
    <source>
        <dbReference type="ARBA" id="ARBA00023315"/>
    </source>
</evidence>
<keyword evidence="14" id="KW-1185">Reference proteome</keyword>
<dbReference type="FunCoup" id="H2YK49">
    <property type="interactions" value="2"/>
</dbReference>
<keyword evidence="5" id="KW-0863">Zinc-finger</keyword>
<keyword evidence="8" id="KW-0131">Cell cycle</keyword>
<evidence type="ECO:0000256" key="3">
    <source>
        <dbReference type="ARBA" id="ARBA00022679"/>
    </source>
</evidence>
<reference evidence="14" key="1">
    <citation type="submission" date="2003-08" db="EMBL/GenBank/DDBJ databases">
        <authorList>
            <person name="Birren B."/>
            <person name="Nusbaum C."/>
            <person name="Abebe A."/>
            <person name="Abouelleil A."/>
            <person name="Adekoya E."/>
            <person name="Ait-zahra M."/>
            <person name="Allen N."/>
            <person name="Allen T."/>
            <person name="An P."/>
            <person name="Anderson M."/>
            <person name="Anderson S."/>
            <person name="Arachchi H."/>
            <person name="Armbruster J."/>
            <person name="Bachantsang P."/>
            <person name="Baldwin J."/>
            <person name="Barry A."/>
            <person name="Bayul T."/>
            <person name="Blitshsteyn B."/>
            <person name="Bloom T."/>
            <person name="Blye J."/>
            <person name="Boguslavskiy L."/>
            <person name="Borowsky M."/>
            <person name="Boukhgalter B."/>
            <person name="Brunache A."/>
            <person name="Butler J."/>
            <person name="Calixte N."/>
            <person name="Calvo S."/>
            <person name="Camarata J."/>
            <person name="Campo K."/>
            <person name="Chang J."/>
            <person name="Cheshatsang Y."/>
            <person name="Citroen M."/>
            <person name="Collymore A."/>
            <person name="Considine T."/>
            <person name="Cook A."/>
            <person name="Cooke P."/>
            <person name="Corum B."/>
            <person name="Cuomo C."/>
            <person name="David R."/>
            <person name="Dawoe T."/>
            <person name="Degray S."/>
            <person name="Dodge S."/>
            <person name="Dooley K."/>
            <person name="Dorje P."/>
            <person name="Dorjee K."/>
            <person name="Dorris L."/>
            <person name="Duffey N."/>
            <person name="Dupes A."/>
            <person name="Elkins T."/>
            <person name="Engels R."/>
            <person name="Erickson J."/>
            <person name="Farina A."/>
            <person name="Faro S."/>
            <person name="Ferreira P."/>
            <person name="Fischer H."/>
            <person name="Fitzgerald M."/>
            <person name="Foley K."/>
            <person name="Gage D."/>
            <person name="Galagan J."/>
            <person name="Gearin G."/>
            <person name="Gnerre S."/>
            <person name="Gnirke A."/>
            <person name="Goyette A."/>
            <person name="Graham J."/>
            <person name="Grandbois E."/>
            <person name="Gyaltsen K."/>
            <person name="Hafez N."/>
            <person name="Hagopian D."/>
            <person name="Hagos B."/>
            <person name="Hall J."/>
            <person name="Hatcher B."/>
            <person name="Heller A."/>
            <person name="Higgins H."/>
            <person name="Honan T."/>
            <person name="Horn A."/>
            <person name="Houde N."/>
            <person name="Hughes L."/>
            <person name="Hulme W."/>
            <person name="Husby E."/>
            <person name="Iliev I."/>
            <person name="Jaffe D."/>
            <person name="Jones C."/>
            <person name="Kamal M."/>
            <person name="Kamat A."/>
            <person name="Kamvysselis M."/>
            <person name="Karlsson E."/>
            <person name="Kells C."/>
            <person name="Kieu A."/>
            <person name="Kisner P."/>
            <person name="Kodira C."/>
            <person name="Kulbokas E."/>
            <person name="Labutti K."/>
            <person name="Lama D."/>
            <person name="Landers T."/>
            <person name="Leger J."/>
            <person name="Levine S."/>
            <person name="Lewis D."/>
            <person name="Lewis T."/>
            <person name="Lindblad-toh K."/>
            <person name="Liu X."/>
            <person name="Lokyitsang T."/>
            <person name="Lokyitsang Y."/>
            <person name="Lucien O."/>
            <person name="Lui A."/>
            <person name="Ma L.J."/>
            <person name="Mabbitt R."/>
            <person name="Macdonald J."/>
            <person name="Maclean C."/>
            <person name="Major J."/>
            <person name="Manning J."/>
            <person name="Marabella R."/>
            <person name="Maru K."/>
            <person name="Matthews C."/>
            <person name="Mauceli E."/>
            <person name="Mccarthy M."/>
            <person name="Mcdonough S."/>
            <person name="Mcghee T."/>
            <person name="Meldrim J."/>
            <person name="Meneus L."/>
            <person name="Mesirov J."/>
            <person name="Mihalev A."/>
            <person name="Mihova T."/>
            <person name="Mikkelsen T."/>
            <person name="Mlenga V."/>
            <person name="Moru K."/>
            <person name="Mozes J."/>
            <person name="Mulrain L."/>
            <person name="Munson G."/>
            <person name="Naylor J."/>
            <person name="Newes C."/>
            <person name="Nguyen C."/>
            <person name="Nguyen N."/>
            <person name="Nguyen T."/>
            <person name="Nicol R."/>
            <person name="Nielsen C."/>
            <person name="Nizzari M."/>
            <person name="Norbu C."/>
            <person name="Norbu N."/>
            <person name="O'donnell P."/>
            <person name="Okoawo O."/>
            <person name="O'leary S."/>
            <person name="Omotosho B."/>
            <person name="O'neill K."/>
            <person name="Osman S."/>
            <person name="Parker S."/>
            <person name="Perrin D."/>
            <person name="Phunkhang P."/>
            <person name="Piqani B."/>
            <person name="Purcell S."/>
            <person name="Rachupka T."/>
            <person name="Ramasamy U."/>
            <person name="Rameau R."/>
            <person name="Ray V."/>
            <person name="Raymond C."/>
            <person name="Retta R."/>
            <person name="Richardson S."/>
            <person name="Rise C."/>
            <person name="Rodriguez J."/>
            <person name="Rogers J."/>
            <person name="Rogov P."/>
            <person name="Rutman M."/>
            <person name="Schupbach R."/>
            <person name="Seaman C."/>
            <person name="Settipalli S."/>
            <person name="Sharpe T."/>
            <person name="Sheridan J."/>
            <person name="Sherpa N."/>
            <person name="Shi J."/>
            <person name="Smirnov S."/>
            <person name="Smith C."/>
            <person name="Sougnez C."/>
            <person name="Spencer B."/>
            <person name="Stalker J."/>
            <person name="Stange-thomann N."/>
            <person name="Stavropoulos S."/>
            <person name="Stetson K."/>
            <person name="Stone C."/>
            <person name="Stone S."/>
            <person name="Stubbs M."/>
            <person name="Talamas J."/>
            <person name="Tchuinga P."/>
            <person name="Tenzing P."/>
            <person name="Tesfaye S."/>
            <person name="Theodore J."/>
            <person name="Thoulutsang Y."/>
            <person name="Topham K."/>
            <person name="Towey S."/>
            <person name="Tsamla T."/>
            <person name="Tsomo N."/>
            <person name="Vallee D."/>
            <person name="Vassiliev H."/>
            <person name="Venkataraman V."/>
            <person name="Vinson J."/>
            <person name="Vo A."/>
            <person name="Wade C."/>
            <person name="Wang S."/>
            <person name="Wangchuk T."/>
            <person name="Wangdi T."/>
            <person name="Whittaker C."/>
            <person name="Wilkinson J."/>
            <person name="Wu Y."/>
            <person name="Wyman D."/>
            <person name="Yadav S."/>
            <person name="Yang S."/>
            <person name="Yang X."/>
            <person name="Yeager S."/>
            <person name="Yee E."/>
            <person name="Young G."/>
            <person name="Zainoun J."/>
            <person name="Zembeck L."/>
            <person name="Zimmer A."/>
            <person name="Zody M."/>
            <person name="Lander E."/>
        </authorList>
    </citation>
    <scope>NUCLEOTIDE SEQUENCE [LARGE SCALE GENOMIC DNA]</scope>
</reference>
<dbReference type="SUPFAM" id="SSF55729">
    <property type="entry name" value="Acyl-CoA N-acyltransferases (Nat)"/>
    <property type="match status" value="1"/>
</dbReference>
<dbReference type="GO" id="GO:0061733">
    <property type="term" value="F:protein-lysine-acetyltransferase activity"/>
    <property type="evidence" value="ECO:0007669"/>
    <property type="project" value="TreeGrafter"/>
</dbReference>
<dbReference type="InterPro" id="IPR028005">
    <property type="entry name" value="AcTrfase_ESCO_Znf_dom"/>
</dbReference>
<comment type="similarity">
    <text evidence="2">Belongs to the acetyltransferase family. ECO subfamily.</text>
</comment>
<dbReference type="PANTHER" id="PTHR45884">
    <property type="entry name" value="N-ACETYLTRANSFERASE ECO"/>
    <property type="match status" value="1"/>
</dbReference>
<dbReference type="STRING" id="51511.ENSCSAVP00000005701"/>
<dbReference type="PANTHER" id="PTHR45884:SF2">
    <property type="entry name" value="N-ACETYLTRANSFERASE ECO"/>
    <property type="match status" value="1"/>
</dbReference>
<evidence type="ECO:0000313" key="14">
    <source>
        <dbReference type="Proteomes" id="UP000007875"/>
    </source>
</evidence>
<comment type="catalytic activity">
    <reaction evidence="10">
        <text>L-lysyl-[protein] + acetyl-CoA = N(6)-acetyl-L-lysyl-[protein] + CoA + H(+)</text>
        <dbReference type="Rhea" id="RHEA:45948"/>
        <dbReference type="Rhea" id="RHEA-COMP:9752"/>
        <dbReference type="Rhea" id="RHEA-COMP:10731"/>
        <dbReference type="ChEBI" id="CHEBI:15378"/>
        <dbReference type="ChEBI" id="CHEBI:29969"/>
        <dbReference type="ChEBI" id="CHEBI:57287"/>
        <dbReference type="ChEBI" id="CHEBI:57288"/>
        <dbReference type="ChEBI" id="CHEBI:61930"/>
    </reaction>
</comment>
<dbReference type="GO" id="GO:0005634">
    <property type="term" value="C:nucleus"/>
    <property type="evidence" value="ECO:0007669"/>
    <property type="project" value="UniProtKB-SubCell"/>
</dbReference>
<organism evidence="13 14">
    <name type="scientific">Ciona savignyi</name>
    <name type="common">Pacific transparent sea squirt</name>
    <dbReference type="NCBI Taxonomy" id="51511"/>
    <lineage>
        <taxon>Eukaryota</taxon>
        <taxon>Metazoa</taxon>
        <taxon>Chordata</taxon>
        <taxon>Tunicata</taxon>
        <taxon>Ascidiacea</taxon>
        <taxon>Phlebobranchia</taxon>
        <taxon>Cionidae</taxon>
        <taxon>Ciona</taxon>
    </lineage>
</organism>
<evidence type="ECO:0000259" key="12">
    <source>
        <dbReference type="Pfam" id="PF13880"/>
    </source>
</evidence>
<evidence type="ECO:0000259" key="11">
    <source>
        <dbReference type="Pfam" id="PF13878"/>
    </source>
</evidence>
<evidence type="ECO:0000256" key="6">
    <source>
        <dbReference type="ARBA" id="ARBA00022833"/>
    </source>
</evidence>
<feature type="domain" description="N-acetyltransferase ESCO acetyl-transferase" evidence="12">
    <location>
        <begin position="208"/>
        <end position="276"/>
    </location>
</feature>
<accession>H2YK49</accession>
<evidence type="ECO:0000256" key="8">
    <source>
        <dbReference type="ARBA" id="ARBA00023306"/>
    </source>
</evidence>
<evidence type="ECO:0000256" key="4">
    <source>
        <dbReference type="ARBA" id="ARBA00022723"/>
    </source>
</evidence>
<keyword evidence="3" id="KW-0808">Transferase</keyword>
<name>H2YK49_CIOSA</name>
<reference evidence="13" key="2">
    <citation type="submission" date="2025-08" db="UniProtKB">
        <authorList>
            <consortium name="Ensembl"/>
        </authorList>
    </citation>
    <scope>IDENTIFICATION</scope>
</reference>
<evidence type="ECO:0000313" key="13">
    <source>
        <dbReference type="Ensembl" id="ENSCSAVP00000005701.1"/>
    </source>
</evidence>
<dbReference type="Pfam" id="PF13878">
    <property type="entry name" value="zf-C2H2_3"/>
    <property type="match status" value="1"/>
</dbReference>
<evidence type="ECO:0000256" key="7">
    <source>
        <dbReference type="ARBA" id="ARBA00023242"/>
    </source>
</evidence>
<feature type="domain" description="N-acetyltransferase ESCO zinc-finger" evidence="11">
    <location>
        <begin position="66"/>
        <end position="104"/>
    </location>
</feature>
<evidence type="ECO:0008006" key="15">
    <source>
        <dbReference type="Google" id="ProtNLM"/>
    </source>
</evidence>
<reference evidence="13" key="3">
    <citation type="submission" date="2025-09" db="UniProtKB">
        <authorList>
            <consortium name="Ensembl"/>
        </authorList>
    </citation>
    <scope>IDENTIFICATION</scope>
</reference>
<dbReference type="HOGENOM" id="CLU_039183_0_0_1"/>
<dbReference type="GO" id="GO:0000785">
    <property type="term" value="C:chromatin"/>
    <property type="evidence" value="ECO:0007669"/>
    <property type="project" value="TreeGrafter"/>
</dbReference>
<proteinExistence type="inferred from homology"/>
<dbReference type="GeneTree" id="ENSGT00940000158598"/>
<keyword evidence="4" id="KW-0479">Metal-binding</keyword>
<keyword evidence="6" id="KW-0862">Zinc</keyword>
<dbReference type="Pfam" id="PF13880">
    <property type="entry name" value="Acetyltransf_13"/>
    <property type="match status" value="1"/>
</dbReference>
<comment type="subcellular location">
    <subcellularLocation>
        <location evidence="1">Nucleus</location>
    </subcellularLocation>
</comment>
<dbReference type="OMA" id="KEHQKFC"/>
<dbReference type="Proteomes" id="UP000007875">
    <property type="component" value="Unassembled WGS sequence"/>
</dbReference>
<sequence>MLRYPSAMMSQSTPPNWKAQSFTRFSPEVELRKLHHLCLHRSCCQMVTEWSPENQRPLRNKALKVQMIIDAGQKKFGPIQCETCGMVYSVDHPHDQEQHQIHHASFLDILRFPGWKKERVVASFMDGRIIKILPSDPKYVTNKVEEIEKLIDNELGFNRNRHSTRITFLHISDEQQVIGCLVSEPITQAFPLLPSMTSSMMSCSLQSVPVTCGVGRIWCHASHRKRGVATRLMDALRCSFVLGAQLDRNQIAFSDPTVSGKEFAMKYFGTDQFLTYNCM</sequence>
<dbReference type="InterPro" id="IPR016181">
    <property type="entry name" value="Acyl_CoA_acyltransferase"/>
</dbReference>
<dbReference type="GO" id="GO:0007064">
    <property type="term" value="P:mitotic sister chromatid cohesion"/>
    <property type="evidence" value="ECO:0007669"/>
    <property type="project" value="TreeGrafter"/>
</dbReference>
<keyword evidence="7" id="KW-0539">Nucleus</keyword>
<dbReference type="AlphaFoldDB" id="H2YK49"/>